<name>A0A2U3D8H7_SULT2</name>
<dbReference type="EMBL" id="MPDK01000011">
    <property type="protein sequence ID" value="PWI57575.1"/>
    <property type="molecule type" value="Genomic_DNA"/>
</dbReference>
<protein>
    <submittedName>
        <fullName evidence="1">Type I-C CRISPR-associated protein Cas8c/Csd1</fullName>
    </submittedName>
</protein>
<dbReference type="CDD" id="cd09757">
    <property type="entry name" value="Cas8c_I-C"/>
    <property type="match status" value="1"/>
</dbReference>
<keyword evidence="2" id="KW-1185">Reference proteome</keyword>
<comment type="caution">
    <text evidence="1">The sequence shown here is derived from an EMBL/GenBank/DDBJ whole genome shotgun (WGS) entry which is preliminary data.</text>
</comment>
<sequence>MILQALYRHYQLLQEREGDSMPGEEYSAADVSFDVHLNENGQIVAIIPHVNEKGKIVKQKHIVPKQDKRTSGIKPYFLCDKAEYLFGSAIGMRDACREAMKSLWKEVLMDSGTESLEIHALMSFLNLDNEQLSEQIQRLVDGNVLESLKSGGLCVLKFVPTGRFLHRDPTIQRAWENYYRKSSSDCESADEAKQICLITGDQIPVSQIARLHPSIKNVVGAQSSGAAIVSFNVESFCSYGHEQSYNAPTSQKSAEAYGFVLNKLLADPNHNVRINDTTVVFWADSSTKREEDWLVSLFQDVQQEAENSPMDEESMRTRVKSAVRHIRQGQKFSDTFHDLDTNTMFYVLGLSPNNARLAIRFWYTGTLGELGERVWSHYQDLSIIGLDRSPTIRELLREIAVGHDWSNIPPNMEGQMLRSILLDLPYSRAVFAQLMNRIRAESDDPKKGLYKIGAIRAAMIKAYLIRQLRVNKNTLEGEITMEINEQLPSVPYHLGRLFACLEKAQVSAQGQGLNATIRDRFWGAASATPANVFPRLLNLAQHHIAKDEEWGRVNDQRIQEVMNALPPQFPKRLSLEEQGMFALGYYHQRQDLYTKKSDK</sequence>
<dbReference type="InterPro" id="IPR010144">
    <property type="entry name" value="CRISPR-assoc_prot_Csd1-typ"/>
</dbReference>
<dbReference type="AlphaFoldDB" id="A0A2U3D8H7"/>
<organism evidence="1 2">
    <name type="scientific">Sulfoacidibacillus thermotolerans</name>
    <name type="common">Acidibacillus sulfuroxidans</name>
    <dbReference type="NCBI Taxonomy" id="1765684"/>
    <lineage>
        <taxon>Bacteria</taxon>
        <taxon>Bacillati</taxon>
        <taxon>Bacillota</taxon>
        <taxon>Bacilli</taxon>
        <taxon>Bacillales</taxon>
        <taxon>Alicyclobacillaceae</taxon>
        <taxon>Sulfoacidibacillus</taxon>
    </lineage>
</organism>
<dbReference type="OrthoDB" id="9778918at2"/>
<evidence type="ECO:0000313" key="1">
    <source>
        <dbReference type="EMBL" id="PWI57575.1"/>
    </source>
</evidence>
<evidence type="ECO:0000313" key="2">
    <source>
        <dbReference type="Proteomes" id="UP000245380"/>
    </source>
</evidence>
<dbReference type="NCBIfam" id="TIGR01863">
    <property type="entry name" value="cas_Csd1"/>
    <property type="match status" value="1"/>
</dbReference>
<proteinExistence type="predicted"/>
<dbReference type="Proteomes" id="UP000245380">
    <property type="component" value="Unassembled WGS sequence"/>
</dbReference>
<gene>
    <name evidence="1" type="ORF">BM613_08120</name>
</gene>
<dbReference type="Pfam" id="PF09709">
    <property type="entry name" value="Cas_Csd1"/>
    <property type="match status" value="1"/>
</dbReference>
<dbReference type="RefSeq" id="WP_109430684.1">
    <property type="nucleotide sequence ID" value="NZ_MPDK01000011.1"/>
</dbReference>
<reference evidence="1 2" key="1">
    <citation type="submission" date="2016-11" db="EMBL/GenBank/DDBJ databases">
        <title>Comparative genomics of Acidibacillus ferroxidans species.</title>
        <authorList>
            <person name="Oliveira G."/>
            <person name="Nunes G."/>
            <person name="Oliveira R."/>
            <person name="Araujo F."/>
            <person name="Salim A."/>
            <person name="Scholte L."/>
            <person name="Morais D."/>
            <person name="Nancucheo I."/>
            <person name="Johnson D.B."/>
            <person name="Grail B."/>
            <person name="Bittencourt J."/>
            <person name="Valadares R."/>
        </authorList>
    </citation>
    <scope>NUCLEOTIDE SEQUENCE [LARGE SCALE GENOMIC DNA]</scope>
    <source>
        <strain evidence="1 2">Y002</strain>
    </source>
</reference>
<accession>A0A2U3D8H7</accession>